<feature type="coiled-coil region" evidence="1">
    <location>
        <begin position="17"/>
        <end position="44"/>
    </location>
</feature>
<name>A0A2R5FJJ8_NOSCO</name>
<evidence type="ECO:0000313" key="3">
    <source>
        <dbReference type="Proteomes" id="UP000245124"/>
    </source>
</evidence>
<sequence length="158" mass="18033">MSQCTNLSIPENVIPALEQLQYEVEKVENTLLELRQKKQEVIQHQLSAGIHKLATIANNINVLANSIENEIFNFQVTAVEVNHLYQTIQNSPLFKLPNEEKSTIPHSMPINIWKIADSTIFIPTVIISKSQFILTAKSVDIHKKEIVSQKNDSNYLLW</sequence>
<proteinExistence type="predicted"/>
<dbReference type="AlphaFoldDB" id="A0A2R5FJJ8"/>
<comment type="caution">
    <text evidence="2">The sequence shown here is derived from an EMBL/GenBank/DDBJ whole genome shotgun (WGS) entry which is preliminary data.</text>
</comment>
<dbReference type="EMBL" id="BDUD01000001">
    <property type="protein sequence ID" value="GBG18952.1"/>
    <property type="molecule type" value="Genomic_DNA"/>
</dbReference>
<gene>
    <name evidence="2" type="ORF">NIES4072_26170</name>
</gene>
<keyword evidence="1" id="KW-0175">Coiled coil</keyword>
<accession>A0A2R5FJJ8</accession>
<dbReference type="Proteomes" id="UP000245124">
    <property type="component" value="Unassembled WGS sequence"/>
</dbReference>
<evidence type="ECO:0000256" key="1">
    <source>
        <dbReference type="SAM" id="Coils"/>
    </source>
</evidence>
<reference evidence="2 3" key="1">
    <citation type="submission" date="2017-06" db="EMBL/GenBank/DDBJ databases">
        <title>Genome sequencing of cyanobaciteial culture collection at National Institute for Environmental Studies (NIES).</title>
        <authorList>
            <person name="Hirose Y."/>
            <person name="Shimura Y."/>
            <person name="Fujisawa T."/>
            <person name="Nakamura Y."/>
            <person name="Kawachi M."/>
        </authorList>
    </citation>
    <scope>NUCLEOTIDE SEQUENCE [LARGE SCALE GENOMIC DNA]</scope>
    <source>
        <strain evidence="2 3">NIES-4072</strain>
    </source>
</reference>
<dbReference type="RefSeq" id="WP_109008851.1">
    <property type="nucleotide sequence ID" value="NZ_BDUD01000001.1"/>
</dbReference>
<protein>
    <submittedName>
        <fullName evidence="2">Uncharacterized protein</fullName>
    </submittedName>
</protein>
<keyword evidence="3" id="KW-1185">Reference proteome</keyword>
<evidence type="ECO:0000313" key="2">
    <source>
        <dbReference type="EMBL" id="GBG18952.1"/>
    </source>
</evidence>
<organism evidence="2 3">
    <name type="scientific">Nostoc commune NIES-4072</name>
    <dbReference type="NCBI Taxonomy" id="2005467"/>
    <lineage>
        <taxon>Bacteria</taxon>
        <taxon>Bacillati</taxon>
        <taxon>Cyanobacteriota</taxon>
        <taxon>Cyanophyceae</taxon>
        <taxon>Nostocales</taxon>
        <taxon>Nostocaceae</taxon>
        <taxon>Nostoc</taxon>
    </lineage>
</organism>